<comment type="cofactor">
    <cofactor evidence="1">
        <name>L-ascorbate</name>
        <dbReference type="ChEBI" id="CHEBI:38290"/>
    </cofactor>
</comment>
<evidence type="ECO:0000256" key="2">
    <source>
        <dbReference type="ARBA" id="ARBA00002035"/>
    </source>
</evidence>
<name>A0A0P5NSW2_9CRUS</name>
<keyword evidence="6" id="KW-0479">Metal-binding</keyword>
<dbReference type="PANTHER" id="PTHR10869:SF244">
    <property type="entry name" value="PROLYL 4-HYDROXYLASE SUBUNIT ALPHA-2"/>
    <property type="match status" value="1"/>
</dbReference>
<evidence type="ECO:0000256" key="3">
    <source>
        <dbReference type="ARBA" id="ARBA00004319"/>
    </source>
</evidence>
<evidence type="ECO:0000256" key="7">
    <source>
        <dbReference type="ARBA" id="ARBA00022824"/>
    </source>
</evidence>
<evidence type="ECO:0000256" key="9">
    <source>
        <dbReference type="ARBA" id="ARBA00022964"/>
    </source>
</evidence>
<dbReference type="GO" id="GO:0005506">
    <property type="term" value="F:iron ion binding"/>
    <property type="evidence" value="ECO:0007669"/>
    <property type="project" value="InterPro"/>
</dbReference>
<comment type="function">
    <text evidence="2">Catalyzes the post-translational formation of 4-hydroxyproline in -Xaa-Pro-Gly- sequences in collagens and other proteins.</text>
</comment>
<dbReference type="OrthoDB" id="420380at2759"/>
<dbReference type="SUPFAM" id="SSF48452">
    <property type="entry name" value="TPR-like"/>
    <property type="match status" value="1"/>
</dbReference>
<dbReference type="PANTHER" id="PTHR10869">
    <property type="entry name" value="PROLYL 4-HYDROXYLASE ALPHA SUBUNIT"/>
    <property type="match status" value="1"/>
</dbReference>
<evidence type="ECO:0000256" key="4">
    <source>
        <dbReference type="ARBA" id="ARBA00006511"/>
    </source>
</evidence>
<evidence type="ECO:0000256" key="12">
    <source>
        <dbReference type="ARBA" id="ARBA00023180"/>
    </source>
</evidence>
<dbReference type="InterPro" id="IPR045054">
    <property type="entry name" value="P4HA-like"/>
</dbReference>
<dbReference type="InterPro" id="IPR013547">
    <property type="entry name" value="P4H_N"/>
</dbReference>
<evidence type="ECO:0000256" key="5">
    <source>
        <dbReference type="ARBA" id="ARBA00012269"/>
    </source>
</evidence>
<proteinExistence type="inferred from homology"/>
<keyword evidence="12" id="KW-0325">Glycoprotein</keyword>
<dbReference type="PROSITE" id="PS51471">
    <property type="entry name" value="FE2OG_OXY"/>
    <property type="match status" value="1"/>
</dbReference>
<dbReference type="EC" id="1.14.11.2" evidence="5"/>
<dbReference type="InterPro" id="IPR059068">
    <property type="entry name" value="TPR_P4H"/>
</dbReference>
<keyword evidence="7" id="KW-0256">Endoplasmic reticulum</keyword>
<dbReference type="EMBL" id="GDIQ01065187">
    <property type="protein sequence ID" value="JAN29550.1"/>
    <property type="molecule type" value="Transcribed_RNA"/>
</dbReference>
<dbReference type="FunFam" id="1.25.40.10:FF:000006">
    <property type="entry name" value="Prolyl 4-hydroxylase subunit alpha 2"/>
    <property type="match status" value="1"/>
</dbReference>
<dbReference type="InterPro" id="IPR006620">
    <property type="entry name" value="Pro_4_hyd_alph"/>
</dbReference>
<evidence type="ECO:0000256" key="10">
    <source>
        <dbReference type="ARBA" id="ARBA00023002"/>
    </source>
</evidence>
<keyword evidence="8" id="KW-0847">Vitamin C</keyword>
<dbReference type="SMART" id="SM00702">
    <property type="entry name" value="P4Hc"/>
    <property type="match status" value="1"/>
</dbReference>
<accession>A0A0P5NSW2</accession>
<dbReference type="Gene3D" id="2.60.120.620">
    <property type="entry name" value="q2cbj1_9rhob like domain"/>
    <property type="match status" value="1"/>
</dbReference>
<evidence type="ECO:0000256" key="8">
    <source>
        <dbReference type="ARBA" id="ARBA00022896"/>
    </source>
</evidence>
<dbReference type="GO" id="GO:0004656">
    <property type="term" value="F:procollagen-proline 4-dioxygenase activity"/>
    <property type="evidence" value="ECO:0007669"/>
    <property type="project" value="UniProtKB-EC"/>
</dbReference>
<dbReference type="InterPro" id="IPR005123">
    <property type="entry name" value="Oxoglu/Fe-dep_dioxygenase_dom"/>
</dbReference>
<reference evidence="13" key="1">
    <citation type="submission" date="2015-10" db="EMBL/GenBank/DDBJ databases">
        <title>EvidentialGene: Evidence-directed Construction of Complete mRNA Transcriptomes without Genomes.</title>
        <authorList>
            <person name="Gilbert D.G."/>
        </authorList>
    </citation>
    <scope>NUCLEOTIDE SEQUENCE</scope>
</reference>
<dbReference type="InterPro" id="IPR011990">
    <property type="entry name" value="TPR-like_helical_dom_sf"/>
</dbReference>
<dbReference type="InterPro" id="IPR044862">
    <property type="entry name" value="Pro_4_hyd_alph_FE2OG_OXY"/>
</dbReference>
<keyword evidence="11" id="KW-0408">Iron</keyword>
<dbReference type="Gene3D" id="6.10.140.1460">
    <property type="match status" value="1"/>
</dbReference>
<dbReference type="Pfam" id="PF23558">
    <property type="entry name" value="TPR_P4H"/>
    <property type="match status" value="1"/>
</dbReference>
<protein>
    <recommendedName>
        <fullName evidence="5">procollagen-proline 4-dioxygenase</fullName>
        <ecNumber evidence="5">1.14.11.2</ecNumber>
    </recommendedName>
</protein>
<comment type="similarity">
    <text evidence="4">Belongs to the P4HA family.</text>
</comment>
<evidence type="ECO:0000313" key="13">
    <source>
        <dbReference type="EMBL" id="JAN29550.1"/>
    </source>
</evidence>
<dbReference type="GO" id="GO:0005788">
    <property type="term" value="C:endoplasmic reticulum lumen"/>
    <property type="evidence" value="ECO:0007669"/>
    <property type="project" value="UniProtKB-SubCell"/>
</dbReference>
<evidence type="ECO:0000256" key="11">
    <source>
        <dbReference type="ARBA" id="ARBA00023004"/>
    </source>
</evidence>
<dbReference type="GO" id="GO:0031418">
    <property type="term" value="F:L-ascorbic acid binding"/>
    <property type="evidence" value="ECO:0007669"/>
    <property type="project" value="UniProtKB-KW"/>
</dbReference>
<dbReference type="FunFam" id="2.60.120.620:FF:000001">
    <property type="entry name" value="Prolyl 4-hydroxylase subunit alpha 2"/>
    <property type="match status" value="1"/>
</dbReference>
<dbReference type="Pfam" id="PF08336">
    <property type="entry name" value="P4Ha_N"/>
    <property type="match status" value="1"/>
</dbReference>
<evidence type="ECO:0000256" key="6">
    <source>
        <dbReference type="ARBA" id="ARBA00022723"/>
    </source>
</evidence>
<dbReference type="Gene3D" id="1.25.40.10">
    <property type="entry name" value="Tetratricopeptide repeat domain"/>
    <property type="match status" value="1"/>
</dbReference>
<sequence>MADIVREKKIIYSIIFRGVKGKRNSTHCASTVYQTVQVEIETVPGSFPLHAAKNNRMSAMRVAGFLSTILFVMQTRNAFGEMFTALVDMEGLVSTEYELVKQLNNYIQEEETKLKQLRGYMEEYESMYQEAITDVSKYLANPVNAFLLVKRLTSDWKKIEEVMTQNVGSAFVKNLTQHRTDLRFPSDEDLNGAAVALMRLQDTYKLDTHALANGNLLGKTYSRQLTAGDCWELGRQSYNNGDHYHTVLWMGEALNKFDDESNKTVTRESILEYLAFSTFKQGNVMEALQLTNELLKNVPYHQRALGNKKHYEQVLLDQGEILPNVDTAGLENVIAKPFNTANLKLKKPHDHLEEREKFEKLCRGERLMSPEMESRLHCSYVTNNNPFFFIQPLKMEVGFLKPLLVIYHEVISDEEIATVKRMAQPRFKRATIRNPKTGELEHANYRISKSAWLKTEEHEHIFKVTRRVGDITGLDMATAEDLQVVNYGIGGHYDPHYDYARGDRLNAFKELGWGNRIATWLFYMSDVEAGGATVFPTVGAALWPRKGSAAFWYNLHPNGDGNELTRHAACPVLTGSKWVSNKWIHEHNQEFRRPCGLKFDAEM</sequence>
<organism evidence="13">
    <name type="scientific">Daphnia magna</name>
    <dbReference type="NCBI Taxonomy" id="35525"/>
    <lineage>
        <taxon>Eukaryota</taxon>
        <taxon>Metazoa</taxon>
        <taxon>Ecdysozoa</taxon>
        <taxon>Arthropoda</taxon>
        <taxon>Crustacea</taxon>
        <taxon>Branchiopoda</taxon>
        <taxon>Diplostraca</taxon>
        <taxon>Cladocera</taxon>
        <taxon>Anomopoda</taxon>
        <taxon>Daphniidae</taxon>
        <taxon>Daphnia</taxon>
    </lineage>
</organism>
<evidence type="ECO:0000256" key="1">
    <source>
        <dbReference type="ARBA" id="ARBA00001961"/>
    </source>
</evidence>
<dbReference type="AlphaFoldDB" id="A0A0P5NSW2"/>
<comment type="subcellular location">
    <subcellularLocation>
        <location evidence="3">Endoplasmic reticulum lumen</location>
    </subcellularLocation>
</comment>
<keyword evidence="9" id="KW-0223">Dioxygenase</keyword>
<dbReference type="Pfam" id="PF13640">
    <property type="entry name" value="2OG-FeII_Oxy_3"/>
    <property type="match status" value="1"/>
</dbReference>
<keyword evidence="10" id="KW-0560">Oxidoreductase</keyword>